<dbReference type="EMBL" id="CM009294">
    <property type="protein sequence ID" value="PNT36962.1"/>
    <property type="molecule type" value="Genomic_DNA"/>
</dbReference>
<organism evidence="2 3">
    <name type="scientific">Populus trichocarpa</name>
    <name type="common">Western balsam poplar</name>
    <name type="synonym">Populus balsamifera subsp. trichocarpa</name>
    <dbReference type="NCBI Taxonomy" id="3694"/>
    <lineage>
        <taxon>Eukaryota</taxon>
        <taxon>Viridiplantae</taxon>
        <taxon>Streptophyta</taxon>
        <taxon>Embryophyta</taxon>
        <taxon>Tracheophyta</taxon>
        <taxon>Spermatophyta</taxon>
        <taxon>Magnoliopsida</taxon>
        <taxon>eudicotyledons</taxon>
        <taxon>Gunneridae</taxon>
        <taxon>Pentapetalae</taxon>
        <taxon>rosids</taxon>
        <taxon>fabids</taxon>
        <taxon>Malpighiales</taxon>
        <taxon>Salicaceae</taxon>
        <taxon>Saliceae</taxon>
        <taxon>Populus</taxon>
    </lineage>
</organism>
<proteinExistence type="predicted"/>
<dbReference type="AlphaFoldDB" id="A0A2K2AHF6"/>
<keyword evidence="1" id="KW-0472">Membrane</keyword>
<keyword evidence="3" id="KW-1185">Reference proteome</keyword>
<name>A0A2K2AHF6_POPTR</name>
<protein>
    <submittedName>
        <fullName evidence="2">Uncharacterized protein</fullName>
    </submittedName>
</protein>
<evidence type="ECO:0000313" key="2">
    <source>
        <dbReference type="EMBL" id="PNT36962.1"/>
    </source>
</evidence>
<evidence type="ECO:0000313" key="3">
    <source>
        <dbReference type="Proteomes" id="UP000006729"/>
    </source>
</evidence>
<gene>
    <name evidence="2" type="ORF">POPTR_005G159700</name>
</gene>
<feature type="transmembrane region" description="Helical" evidence="1">
    <location>
        <begin position="31"/>
        <end position="54"/>
    </location>
</feature>
<keyword evidence="1" id="KW-0812">Transmembrane</keyword>
<sequence>MLGCGDIGVRHYSDLNEHNYKKNEQLLQQQALSFFVISSWFFAIFVAFCLALACSEENFSKGKLVDQ</sequence>
<keyword evidence="1" id="KW-1133">Transmembrane helix</keyword>
<reference evidence="2 3" key="1">
    <citation type="journal article" date="2006" name="Science">
        <title>The genome of black cottonwood, Populus trichocarpa (Torr. &amp; Gray).</title>
        <authorList>
            <person name="Tuskan G.A."/>
            <person name="Difazio S."/>
            <person name="Jansson S."/>
            <person name="Bohlmann J."/>
            <person name="Grigoriev I."/>
            <person name="Hellsten U."/>
            <person name="Putnam N."/>
            <person name="Ralph S."/>
            <person name="Rombauts S."/>
            <person name="Salamov A."/>
            <person name="Schein J."/>
            <person name="Sterck L."/>
            <person name="Aerts A."/>
            <person name="Bhalerao R.R."/>
            <person name="Bhalerao R.P."/>
            <person name="Blaudez D."/>
            <person name="Boerjan W."/>
            <person name="Brun A."/>
            <person name="Brunner A."/>
            <person name="Busov V."/>
            <person name="Campbell M."/>
            <person name="Carlson J."/>
            <person name="Chalot M."/>
            <person name="Chapman J."/>
            <person name="Chen G.L."/>
            <person name="Cooper D."/>
            <person name="Coutinho P.M."/>
            <person name="Couturier J."/>
            <person name="Covert S."/>
            <person name="Cronk Q."/>
            <person name="Cunningham R."/>
            <person name="Davis J."/>
            <person name="Degroeve S."/>
            <person name="Dejardin A."/>
            <person name="Depamphilis C."/>
            <person name="Detter J."/>
            <person name="Dirks B."/>
            <person name="Dubchak I."/>
            <person name="Duplessis S."/>
            <person name="Ehlting J."/>
            <person name="Ellis B."/>
            <person name="Gendler K."/>
            <person name="Goodstein D."/>
            <person name="Gribskov M."/>
            <person name="Grimwood J."/>
            <person name="Groover A."/>
            <person name="Gunter L."/>
            <person name="Hamberger B."/>
            <person name="Heinze B."/>
            <person name="Helariutta Y."/>
            <person name="Henrissat B."/>
            <person name="Holligan D."/>
            <person name="Holt R."/>
            <person name="Huang W."/>
            <person name="Islam-Faridi N."/>
            <person name="Jones S."/>
            <person name="Jones-Rhoades M."/>
            <person name="Jorgensen R."/>
            <person name="Joshi C."/>
            <person name="Kangasjarvi J."/>
            <person name="Karlsson J."/>
            <person name="Kelleher C."/>
            <person name="Kirkpatrick R."/>
            <person name="Kirst M."/>
            <person name="Kohler A."/>
            <person name="Kalluri U."/>
            <person name="Larimer F."/>
            <person name="Leebens-Mack J."/>
            <person name="Leple J.C."/>
            <person name="Locascio P."/>
            <person name="Lou Y."/>
            <person name="Lucas S."/>
            <person name="Martin F."/>
            <person name="Montanini B."/>
            <person name="Napoli C."/>
            <person name="Nelson D.R."/>
            <person name="Nelson C."/>
            <person name="Nieminen K."/>
            <person name="Nilsson O."/>
            <person name="Pereda V."/>
            <person name="Peter G."/>
            <person name="Philippe R."/>
            <person name="Pilate G."/>
            <person name="Poliakov A."/>
            <person name="Razumovskaya J."/>
            <person name="Richardson P."/>
            <person name="Rinaldi C."/>
            <person name="Ritland K."/>
            <person name="Rouze P."/>
            <person name="Ryaboy D."/>
            <person name="Schmutz J."/>
            <person name="Schrader J."/>
            <person name="Segerman B."/>
            <person name="Shin H."/>
            <person name="Siddiqui A."/>
            <person name="Sterky F."/>
            <person name="Terry A."/>
            <person name="Tsai C.J."/>
            <person name="Uberbacher E."/>
            <person name="Unneberg P."/>
            <person name="Vahala J."/>
            <person name="Wall K."/>
            <person name="Wessler S."/>
            <person name="Yang G."/>
            <person name="Yin T."/>
            <person name="Douglas C."/>
            <person name="Marra M."/>
            <person name="Sandberg G."/>
            <person name="Van de Peer Y."/>
            <person name="Rokhsar D."/>
        </authorList>
    </citation>
    <scope>NUCLEOTIDE SEQUENCE [LARGE SCALE GENOMIC DNA]</scope>
    <source>
        <strain evidence="3">cv. Nisqually</strain>
    </source>
</reference>
<dbReference type="Proteomes" id="UP000006729">
    <property type="component" value="Chromosome 5"/>
</dbReference>
<dbReference type="InParanoid" id="A0A2K2AHF6"/>
<accession>A0A2K2AHF6</accession>
<evidence type="ECO:0000256" key="1">
    <source>
        <dbReference type="SAM" id="Phobius"/>
    </source>
</evidence>